<reference evidence="2" key="1">
    <citation type="journal article" date="2011" name="MBio">
        <title>Novel metabolic attributes of the genus Cyanothece, comprising a group of unicellular nitrogen-fixing Cyanobacteria.</title>
        <authorList>
            <person name="Bandyopadhyay A."/>
            <person name="Elvitigala T."/>
            <person name="Welsh E."/>
            <person name="Stockel J."/>
            <person name="Liberton M."/>
            <person name="Min H."/>
            <person name="Sherman L.A."/>
            <person name="Pakrasi H.B."/>
        </authorList>
    </citation>
    <scope>NUCLEOTIDE SEQUENCE [LARGE SCALE GENOMIC DNA]</scope>
    <source>
        <strain evidence="2">PCC 8801</strain>
    </source>
</reference>
<dbReference type="Proteomes" id="UP000008204">
    <property type="component" value="Chromosome"/>
</dbReference>
<accession>B7K0N7</accession>
<evidence type="ECO:0000313" key="1">
    <source>
        <dbReference type="EMBL" id="ACK64191.1"/>
    </source>
</evidence>
<gene>
    <name evidence="1" type="ordered locus">PCC8801_0085</name>
</gene>
<dbReference type="EMBL" id="CP001287">
    <property type="protein sequence ID" value="ACK64191.1"/>
    <property type="molecule type" value="Genomic_DNA"/>
</dbReference>
<dbReference type="KEGG" id="cyp:PCC8801_0085"/>
<protein>
    <submittedName>
        <fullName evidence="1">Uncharacterized protein</fullName>
    </submittedName>
</protein>
<evidence type="ECO:0000313" key="2">
    <source>
        <dbReference type="Proteomes" id="UP000008204"/>
    </source>
</evidence>
<dbReference type="HOGENOM" id="CLU_1089105_0_0_3"/>
<dbReference type="AlphaFoldDB" id="B7K0N7"/>
<sequence length="256" mass="29890">MDKLYNYHHNKAELTTQIMRRKNIIKVPKDLAKNLVDTYQLCRVLDDYLYDYFPDSLPKQISLNIHDEIDKIMAIFKDEVLQGLGQEKQKFRQISRTSNKRFKNIFEFSGSENLYLSNIYTRFISENLGHKFEDIANLSNQVYIPNQELGIKLKGVDLIIYDQGVIKYTQLKTKKDTLTGSQKDRSIEELKIHPYSIFAAALDMGSSWTISSKSVQNYNIELMAGHSFWSLINLEYHLILDKVAKTINELDKELYS</sequence>
<proteinExistence type="predicted"/>
<dbReference type="REBASE" id="41922">
    <property type="entry name" value="Csp8801ORF84P"/>
</dbReference>
<dbReference type="RefSeq" id="WP_012593468.1">
    <property type="nucleotide sequence ID" value="NC_011726.1"/>
</dbReference>
<name>B7K0N7_RIPO1</name>
<dbReference type="eggNOG" id="ENOG5032Y77">
    <property type="taxonomic scope" value="Bacteria"/>
</dbReference>
<dbReference type="OrthoDB" id="2973090at2"/>
<keyword evidence="2" id="KW-1185">Reference proteome</keyword>
<organism evidence="1 2">
    <name type="scientific">Rippkaea orientalis (strain PCC 8801 / RF-1)</name>
    <name type="common">Cyanothece sp. (strain PCC 8801)</name>
    <dbReference type="NCBI Taxonomy" id="41431"/>
    <lineage>
        <taxon>Bacteria</taxon>
        <taxon>Bacillati</taxon>
        <taxon>Cyanobacteriota</taxon>
        <taxon>Cyanophyceae</taxon>
        <taxon>Oscillatoriophycideae</taxon>
        <taxon>Chroococcales</taxon>
        <taxon>Aphanothecaceae</taxon>
        <taxon>Rippkaea</taxon>
        <taxon>Rippkaea orientalis</taxon>
    </lineage>
</organism>
<dbReference type="STRING" id="41431.PCC8801_0085"/>